<dbReference type="GO" id="GO:0004869">
    <property type="term" value="F:cysteine-type endopeptidase inhibitor activity"/>
    <property type="evidence" value="ECO:0007669"/>
    <property type="project" value="UniProtKB-KW"/>
</dbReference>
<keyword evidence="2" id="KW-0789">Thiol protease inhibitor</keyword>
<keyword evidence="5" id="KW-1185">Reference proteome</keyword>
<dbReference type="SUPFAM" id="SSF141066">
    <property type="entry name" value="ICP-like"/>
    <property type="match status" value="1"/>
</dbReference>
<dbReference type="Gene3D" id="2.60.40.2020">
    <property type="match status" value="1"/>
</dbReference>
<proteinExistence type="predicted"/>
<reference evidence="4 5" key="1">
    <citation type="submission" date="2016-10" db="EMBL/GenBank/DDBJ databases">
        <title>Genome sequence of Streptomyces sp. MUSC 1.</title>
        <authorList>
            <person name="Lee L.-H."/>
            <person name="Ser H.-L."/>
            <person name="Law J.W.-F."/>
        </authorList>
    </citation>
    <scope>NUCLEOTIDE SEQUENCE [LARGE SCALE GENOMIC DNA]</scope>
    <source>
        <strain evidence="4 5">MUSC 1</strain>
    </source>
</reference>
<comment type="caution">
    <text evidence="4">The sequence shown here is derived from an EMBL/GenBank/DDBJ whole genome shotgun (WGS) entry which is preliminary data.</text>
</comment>
<dbReference type="EMBL" id="MLYO01000011">
    <property type="protein sequence ID" value="OIK07386.1"/>
    <property type="molecule type" value="Genomic_DNA"/>
</dbReference>
<protein>
    <recommendedName>
        <fullName evidence="3">Proteinase inhibitor I42 chagasin domain-containing protein</fullName>
    </recommendedName>
</protein>
<evidence type="ECO:0000256" key="2">
    <source>
        <dbReference type="ARBA" id="ARBA00022704"/>
    </source>
</evidence>
<dbReference type="Pfam" id="PF09394">
    <property type="entry name" value="Inhibitor_I42"/>
    <property type="match status" value="1"/>
</dbReference>
<organism evidence="4 5">
    <name type="scientific">Streptomyces monashensis</name>
    <dbReference type="NCBI Taxonomy" id="1678012"/>
    <lineage>
        <taxon>Bacteria</taxon>
        <taxon>Bacillati</taxon>
        <taxon>Actinomycetota</taxon>
        <taxon>Actinomycetes</taxon>
        <taxon>Kitasatosporales</taxon>
        <taxon>Streptomycetaceae</taxon>
        <taxon>Streptomyces</taxon>
    </lineage>
</organism>
<evidence type="ECO:0000313" key="5">
    <source>
        <dbReference type="Proteomes" id="UP000179642"/>
    </source>
</evidence>
<accession>A0A1S2QPI8</accession>
<evidence type="ECO:0000256" key="1">
    <source>
        <dbReference type="ARBA" id="ARBA00022690"/>
    </source>
</evidence>
<dbReference type="InterPro" id="IPR036331">
    <property type="entry name" value="Chagasin-like_sf"/>
</dbReference>
<evidence type="ECO:0000313" key="4">
    <source>
        <dbReference type="EMBL" id="OIK07386.1"/>
    </source>
</evidence>
<feature type="domain" description="Proteinase inhibitor I42 chagasin" evidence="3">
    <location>
        <begin position="29"/>
        <end position="102"/>
    </location>
</feature>
<evidence type="ECO:0000259" key="3">
    <source>
        <dbReference type="Pfam" id="PF09394"/>
    </source>
</evidence>
<sequence length="139" mass="14427">MLALVAGCGSGSAAPAPVAHPTGESRITAKAGERFTLTVHENASTREHWYLSAPRPDTAVVRDRGQHSASDSGDKHLVGGGSSLTFTFEATGRGSTRIVLTHCTFATTCGDGDGTPAPASTAPYRESAPERVVYTVTVR</sequence>
<name>A0A1S2QPI8_9ACTN</name>
<dbReference type="Proteomes" id="UP000179642">
    <property type="component" value="Unassembled WGS sequence"/>
</dbReference>
<dbReference type="InterPro" id="IPR018990">
    <property type="entry name" value="Prot_inh_I42_chagasin"/>
</dbReference>
<keyword evidence="1" id="KW-0646">Protease inhibitor</keyword>
<gene>
    <name evidence="4" type="ORF">BIV23_03660</name>
</gene>
<dbReference type="AlphaFoldDB" id="A0A1S2QPI8"/>